<comment type="similarity">
    <text evidence="1">Belongs to the short-chain dehydrogenases/reductases (SDR) family.</text>
</comment>
<keyword evidence="4" id="KW-1185">Reference proteome</keyword>
<dbReference type="InterPro" id="IPR002347">
    <property type="entry name" value="SDR_fam"/>
</dbReference>
<accession>A0A9Q8P8H6</accession>
<dbReference type="InterPro" id="IPR036291">
    <property type="entry name" value="NAD(P)-bd_dom_sf"/>
</dbReference>
<dbReference type="EMBL" id="CP090167">
    <property type="protein sequence ID" value="UJO17219.1"/>
    <property type="molecule type" value="Genomic_DNA"/>
</dbReference>
<dbReference type="Proteomes" id="UP000756132">
    <property type="component" value="Chromosome 5"/>
</dbReference>
<dbReference type="GeneID" id="71985849"/>
<name>A0A9Q8P8H6_PASFU</name>
<dbReference type="CDD" id="cd05233">
    <property type="entry name" value="SDR_c"/>
    <property type="match status" value="1"/>
</dbReference>
<dbReference type="PRINTS" id="PR00081">
    <property type="entry name" value="GDHRDH"/>
</dbReference>
<evidence type="ECO:0000256" key="1">
    <source>
        <dbReference type="ARBA" id="ARBA00006484"/>
    </source>
</evidence>
<proteinExistence type="inferred from homology"/>
<evidence type="ECO:0000313" key="3">
    <source>
        <dbReference type="EMBL" id="UJO17219.1"/>
    </source>
</evidence>
<evidence type="ECO:0000313" key="4">
    <source>
        <dbReference type="Proteomes" id="UP000756132"/>
    </source>
</evidence>
<dbReference type="OrthoDB" id="1933717at2759"/>
<protein>
    <submittedName>
        <fullName evidence="3">Short chain dehydrogenase citE</fullName>
    </submittedName>
</protein>
<evidence type="ECO:0000256" key="2">
    <source>
        <dbReference type="ARBA" id="ARBA00023002"/>
    </source>
</evidence>
<dbReference type="SUPFAM" id="SSF51735">
    <property type="entry name" value="NAD(P)-binding Rossmann-fold domains"/>
    <property type="match status" value="1"/>
</dbReference>
<dbReference type="PANTHER" id="PTHR42901">
    <property type="entry name" value="ALCOHOL DEHYDROGENASE"/>
    <property type="match status" value="1"/>
</dbReference>
<reference evidence="3" key="2">
    <citation type="journal article" date="2022" name="Microb. Genom.">
        <title>A chromosome-scale genome assembly of the tomato pathogen Cladosporium fulvum reveals a compartmentalized genome architecture and the presence of a dispensable chromosome.</title>
        <authorList>
            <person name="Zaccaron A.Z."/>
            <person name="Chen L.H."/>
            <person name="Samaras A."/>
            <person name="Stergiopoulos I."/>
        </authorList>
    </citation>
    <scope>NUCLEOTIDE SEQUENCE</scope>
    <source>
        <strain evidence="3">Race5_Kim</strain>
    </source>
</reference>
<keyword evidence="2" id="KW-0560">Oxidoreductase</keyword>
<reference evidence="3" key="1">
    <citation type="submission" date="2021-12" db="EMBL/GenBank/DDBJ databases">
        <authorList>
            <person name="Zaccaron A."/>
            <person name="Stergiopoulos I."/>
        </authorList>
    </citation>
    <scope>NUCLEOTIDE SEQUENCE</scope>
    <source>
        <strain evidence="3">Race5_Kim</strain>
    </source>
</reference>
<gene>
    <name evidence="3" type="ORF">CLAFUR5_05971</name>
</gene>
<dbReference type="RefSeq" id="XP_047761585.1">
    <property type="nucleotide sequence ID" value="XM_047905119.1"/>
</dbReference>
<sequence>MTNLLTISTPTEVLAAMAAMGHDPRATRNTIGMDFTPTQRTETYPFISPSQHNLTGRSVFITGASKGLGAAYAISYAKAGITNIGLSARSDLDLVEERVLVAAKRAERPTPRILKVKIDVTKNEQVTEAAERVKDVFGGGVDILINNAGTIDAGVPMVEVDVVEWWHTFHVNVLGTFHVTRAFTPLVLASSLKTIIMVGSAWGLTTFAENSAYQITKLTEFRLVDMVNVNSPPMCPAKEPGGRDEGLLCYMVHPDAIRTELAAGLGEKLRFMLVSSAELAADGLVWLTAERREWLRGRFVSCMWDLEEFVGLREEIVRENLLKVRMSVGG</sequence>
<dbReference type="Gene3D" id="3.40.50.720">
    <property type="entry name" value="NAD(P)-binding Rossmann-like Domain"/>
    <property type="match status" value="1"/>
</dbReference>
<dbReference type="Pfam" id="PF00106">
    <property type="entry name" value="adh_short"/>
    <property type="match status" value="1"/>
</dbReference>
<dbReference type="PANTHER" id="PTHR42901:SF1">
    <property type="entry name" value="ALCOHOL DEHYDROGENASE"/>
    <property type="match status" value="1"/>
</dbReference>
<dbReference type="KEGG" id="ffu:CLAFUR5_05971"/>
<dbReference type="GO" id="GO:0016491">
    <property type="term" value="F:oxidoreductase activity"/>
    <property type="evidence" value="ECO:0007669"/>
    <property type="project" value="UniProtKB-KW"/>
</dbReference>
<organism evidence="3 4">
    <name type="scientific">Passalora fulva</name>
    <name type="common">Tomato leaf mold</name>
    <name type="synonym">Cladosporium fulvum</name>
    <dbReference type="NCBI Taxonomy" id="5499"/>
    <lineage>
        <taxon>Eukaryota</taxon>
        <taxon>Fungi</taxon>
        <taxon>Dikarya</taxon>
        <taxon>Ascomycota</taxon>
        <taxon>Pezizomycotina</taxon>
        <taxon>Dothideomycetes</taxon>
        <taxon>Dothideomycetidae</taxon>
        <taxon>Mycosphaerellales</taxon>
        <taxon>Mycosphaerellaceae</taxon>
        <taxon>Fulvia</taxon>
    </lineage>
</organism>
<dbReference type="AlphaFoldDB" id="A0A9Q8P8H6"/>